<keyword evidence="2" id="KW-1185">Reference proteome</keyword>
<accession>A0A1V9ZVI0</accession>
<name>A0A1V9ZVI0_9STRA</name>
<dbReference type="STRING" id="74557.A0A1V9ZVI0"/>
<organism evidence="1 2">
    <name type="scientific">Thraustotheca clavata</name>
    <dbReference type="NCBI Taxonomy" id="74557"/>
    <lineage>
        <taxon>Eukaryota</taxon>
        <taxon>Sar</taxon>
        <taxon>Stramenopiles</taxon>
        <taxon>Oomycota</taxon>
        <taxon>Saprolegniomycetes</taxon>
        <taxon>Saprolegniales</taxon>
        <taxon>Achlyaceae</taxon>
        <taxon>Thraustotheca</taxon>
    </lineage>
</organism>
<dbReference type="EMBL" id="JNBS01001454">
    <property type="protein sequence ID" value="OQS01800.1"/>
    <property type="molecule type" value="Genomic_DNA"/>
</dbReference>
<evidence type="ECO:0000313" key="1">
    <source>
        <dbReference type="EMBL" id="OQS01800.1"/>
    </source>
</evidence>
<reference evidence="1 2" key="1">
    <citation type="journal article" date="2014" name="Genome Biol. Evol.">
        <title>The secreted proteins of Achlya hypogyna and Thraustotheca clavata identify the ancestral oomycete secretome and reveal gene acquisitions by horizontal gene transfer.</title>
        <authorList>
            <person name="Misner I."/>
            <person name="Blouin N."/>
            <person name="Leonard G."/>
            <person name="Richards T.A."/>
            <person name="Lane C.E."/>
        </authorList>
    </citation>
    <scope>NUCLEOTIDE SEQUENCE [LARGE SCALE GENOMIC DNA]</scope>
    <source>
        <strain evidence="1 2">ATCC 34112</strain>
    </source>
</reference>
<gene>
    <name evidence="1" type="ORF">THRCLA_21610</name>
</gene>
<dbReference type="Proteomes" id="UP000243217">
    <property type="component" value="Unassembled WGS sequence"/>
</dbReference>
<evidence type="ECO:0000313" key="2">
    <source>
        <dbReference type="Proteomes" id="UP000243217"/>
    </source>
</evidence>
<dbReference type="AlphaFoldDB" id="A0A1V9ZVI0"/>
<sequence>MSTNTSFYYIPTPPVVGGTQLPWRVQCCGLAMYQVDHEGSLLFLYRNSLEISTQVPVTSHIQRFDSSYSVDHYRVAYMGYFTTGEACWGLPWLLYPSKIQTLAPSHPIVQAEHQALTFAISAGLLLNGVQQYPIINITIAFNMWVICSLPSQLLLQFYGE</sequence>
<comment type="caution">
    <text evidence="1">The sequence shown here is derived from an EMBL/GenBank/DDBJ whole genome shotgun (WGS) entry which is preliminary data.</text>
</comment>
<protein>
    <submittedName>
        <fullName evidence="1">Uncharacterized protein</fullName>
    </submittedName>
</protein>
<proteinExistence type="predicted"/>